<protein>
    <submittedName>
        <fullName evidence="3">Uncharacterized protein LOC105050694</fullName>
    </submittedName>
</protein>
<dbReference type="AlphaFoldDB" id="A0A6I9RVX9"/>
<dbReference type="KEGG" id="egu:105050694"/>
<dbReference type="Pfam" id="PF15365">
    <property type="entry name" value="PNRC"/>
    <property type="match status" value="1"/>
</dbReference>
<feature type="compositionally biased region" description="Basic and acidic residues" evidence="1">
    <location>
        <begin position="1"/>
        <end position="22"/>
    </location>
</feature>
<dbReference type="Proteomes" id="UP000504607">
    <property type="component" value="Chromosome 8"/>
</dbReference>
<name>A0A6I9RVX9_ELAGV</name>
<feature type="region of interest" description="Disordered" evidence="1">
    <location>
        <begin position="1"/>
        <end position="143"/>
    </location>
</feature>
<sequence>MGTEVLRSHDCLQDRLHLEAFRSRPPPPMKPSRKKNPRSTPSISPASQLPNAGRSHQPRLARLSPPPQSTKPTRSNPQRSGRKTGSPGKENAGDSEIRPRRPLVMEEVTILKRGGDLKAFGPPPVDRRSGGEESALCSTNRLGPDPEILPKKIGFADLGSVYAGPAFFASPAPSSLPFPTFFLKKSAGEAIKSDEATKSLRCLLRLDDLP</sequence>
<evidence type="ECO:0000313" key="3">
    <source>
        <dbReference type="RefSeq" id="XP_010929111.1"/>
    </source>
</evidence>
<dbReference type="OrthoDB" id="770116at2759"/>
<gene>
    <name evidence="3" type="primary">LOC105050694</name>
</gene>
<dbReference type="RefSeq" id="XP_010929111.1">
    <property type="nucleotide sequence ID" value="XM_010930809.3"/>
</dbReference>
<reference evidence="3" key="1">
    <citation type="submission" date="2025-08" db="UniProtKB">
        <authorList>
            <consortium name="RefSeq"/>
        </authorList>
    </citation>
    <scope>IDENTIFICATION</scope>
</reference>
<evidence type="ECO:0000256" key="1">
    <source>
        <dbReference type="SAM" id="MobiDB-lite"/>
    </source>
</evidence>
<dbReference type="GO" id="GO:0016071">
    <property type="term" value="P:mRNA metabolic process"/>
    <property type="evidence" value="ECO:0007669"/>
    <property type="project" value="UniProtKB-ARBA"/>
</dbReference>
<accession>A0A6I9RVX9</accession>
<dbReference type="PANTHER" id="PTHR33670">
    <property type="entry name" value="SPLICING FACTOR, PROLINE- AND GLUTAMINE-RICH-LIKE"/>
    <property type="match status" value="1"/>
</dbReference>
<feature type="compositionally biased region" description="Polar residues" evidence="1">
    <location>
        <begin position="70"/>
        <end position="79"/>
    </location>
</feature>
<organism evidence="2 3">
    <name type="scientific">Elaeis guineensis var. tenera</name>
    <name type="common">Oil palm</name>
    <dbReference type="NCBI Taxonomy" id="51953"/>
    <lineage>
        <taxon>Eukaryota</taxon>
        <taxon>Viridiplantae</taxon>
        <taxon>Streptophyta</taxon>
        <taxon>Embryophyta</taxon>
        <taxon>Tracheophyta</taxon>
        <taxon>Spermatophyta</taxon>
        <taxon>Magnoliopsida</taxon>
        <taxon>Liliopsida</taxon>
        <taxon>Arecaceae</taxon>
        <taxon>Arecoideae</taxon>
        <taxon>Cocoseae</taxon>
        <taxon>Elaeidinae</taxon>
        <taxon>Elaeis</taxon>
    </lineage>
</organism>
<evidence type="ECO:0000313" key="2">
    <source>
        <dbReference type="Proteomes" id="UP000504607"/>
    </source>
</evidence>
<dbReference type="PANTHER" id="PTHR33670:SF1">
    <property type="entry name" value="OS09G0416300 PROTEIN"/>
    <property type="match status" value="1"/>
</dbReference>
<dbReference type="InterPro" id="IPR028322">
    <property type="entry name" value="PNRC-like_rgn"/>
</dbReference>
<dbReference type="FunCoup" id="A0A6I9RVX9">
    <property type="interactions" value="134"/>
</dbReference>
<proteinExistence type="predicted"/>
<keyword evidence="2" id="KW-1185">Reference proteome</keyword>
<dbReference type="GeneID" id="105050694"/>
<dbReference type="InParanoid" id="A0A6I9RVX9"/>
<feature type="compositionally biased region" description="Polar residues" evidence="1">
    <location>
        <begin position="40"/>
        <end position="50"/>
    </location>
</feature>